<protein>
    <submittedName>
        <fullName evidence="1">Uncharacterized protein</fullName>
    </submittedName>
</protein>
<organism evidence="1 2">
    <name type="scientific">Vibrio harveyi</name>
    <name type="common">Beneckea harveyi</name>
    <dbReference type="NCBI Taxonomy" id="669"/>
    <lineage>
        <taxon>Bacteria</taxon>
        <taxon>Pseudomonadati</taxon>
        <taxon>Pseudomonadota</taxon>
        <taxon>Gammaproteobacteria</taxon>
        <taxon>Vibrionales</taxon>
        <taxon>Vibrionaceae</taxon>
        <taxon>Vibrio</taxon>
    </lineage>
</organism>
<keyword evidence="2" id="KW-1185">Reference proteome</keyword>
<evidence type="ECO:0000313" key="1">
    <source>
        <dbReference type="EMBL" id="AMF96673.1"/>
    </source>
</evidence>
<dbReference type="Proteomes" id="UP000067422">
    <property type="component" value="Chromosome 1"/>
</dbReference>
<gene>
    <name evidence="1" type="ORF">AL538_02465</name>
</gene>
<sequence length="59" mass="7121">MYDRFCFLNESILLTLIEYKLTKGKQSFTWNDFLEFQAETDFMKNMNGKYVKLHPMVMA</sequence>
<name>A0ABN4KUA4_VIBHA</name>
<proteinExistence type="predicted"/>
<reference evidence="1" key="1">
    <citation type="submission" date="2018-01" db="EMBL/GenBank/DDBJ databases">
        <title>FDA dAtabase for Regulatory Grade micrObial Sequences (FDA-ARGOS): Supporting development and validation of Infectious Disease Dx tests.</title>
        <authorList>
            <person name="Hoffmann M."/>
            <person name="Allard M."/>
            <person name="Evans P."/>
            <person name="Brown E."/>
            <person name="Tallon L."/>
            <person name="Sadzewicz L."/>
            <person name="Sengamalay N."/>
            <person name="Ott S."/>
            <person name="Godinez A."/>
            <person name="Nagaraj S."/>
            <person name="Vyas G."/>
            <person name="Aluvathingal J."/>
            <person name="Nadendla S."/>
            <person name="Geyer C."/>
            <person name="Sichtig H."/>
        </authorList>
    </citation>
    <scope>NUCLEOTIDE SEQUENCE</scope>
    <source>
        <strain evidence="1">FDAARGOS_107</strain>
    </source>
</reference>
<evidence type="ECO:0000313" key="2">
    <source>
        <dbReference type="Proteomes" id="UP000067422"/>
    </source>
</evidence>
<dbReference type="EMBL" id="CP014038">
    <property type="protein sequence ID" value="AMF96673.1"/>
    <property type="molecule type" value="Genomic_DNA"/>
</dbReference>
<accession>A0ABN4KUA4</accession>